<name>A0A9X0BA43_9EURO</name>
<dbReference type="Proteomes" id="UP001147747">
    <property type="component" value="Unassembled WGS sequence"/>
</dbReference>
<dbReference type="RefSeq" id="XP_056489420.1">
    <property type="nucleotide sequence ID" value="XM_056630118.1"/>
</dbReference>
<accession>A0A9X0BA43</accession>
<organism evidence="2 3">
    <name type="scientific">Penicillium cosmopolitanum</name>
    <dbReference type="NCBI Taxonomy" id="1131564"/>
    <lineage>
        <taxon>Eukaryota</taxon>
        <taxon>Fungi</taxon>
        <taxon>Dikarya</taxon>
        <taxon>Ascomycota</taxon>
        <taxon>Pezizomycotina</taxon>
        <taxon>Eurotiomycetes</taxon>
        <taxon>Eurotiomycetidae</taxon>
        <taxon>Eurotiales</taxon>
        <taxon>Aspergillaceae</taxon>
        <taxon>Penicillium</taxon>
    </lineage>
</organism>
<gene>
    <name evidence="2" type="ORF">N7509_005481</name>
</gene>
<evidence type="ECO:0000313" key="3">
    <source>
        <dbReference type="Proteomes" id="UP001147747"/>
    </source>
</evidence>
<evidence type="ECO:0000256" key="1">
    <source>
        <dbReference type="SAM" id="Phobius"/>
    </source>
</evidence>
<proteinExistence type="predicted"/>
<keyword evidence="1" id="KW-0472">Membrane</keyword>
<dbReference type="EMBL" id="JAPZBU010000006">
    <property type="protein sequence ID" value="KAJ5397368.1"/>
    <property type="molecule type" value="Genomic_DNA"/>
</dbReference>
<dbReference type="AlphaFoldDB" id="A0A9X0BA43"/>
<feature type="transmembrane region" description="Helical" evidence="1">
    <location>
        <begin position="75"/>
        <end position="95"/>
    </location>
</feature>
<comment type="caution">
    <text evidence="2">The sequence shown here is derived from an EMBL/GenBank/DDBJ whole genome shotgun (WGS) entry which is preliminary data.</text>
</comment>
<feature type="transmembrane region" description="Helical" evidence="1">
    <location>
        <begin position="116"/>
        <end position="138"/>
    </location>
</feature>
<feature type="transmembrane region" description="Helical" evidence="1">
    <location>
        <begin position="144"/>
        <end position="165"/>
    </location>
</feature>
<dbReference type="GeneID" id="81369098"/>
<reference evidence="2" key="2">
    <citation type="journal article" date="2023" name="IMA Fungus">
        <title>Comparative genomic study of the Penicillium genus elucidates a diverse pangenome and 15 lateral gene transfer events.</title>
        <authorList>
            <person name="Petersen C."/>
            <person name="Sorensen T."/>
            <person name="Nielsen M.R."/>
            <person name="Sondergaard T.E."/>
            <person name="Sorensen J.L."/>
            <person name="Fitzpatrick D.A."/>
            <person name="Frisvad J.C."/>
            <person name="Nielsen K.L."/>
        </authorList>
    </citation>
    <scope>NUCLEOTIDE SEQUENCE</scope>
    <source>
        <strain evidence="2">IBT 29677</strain>
    </source>
</reference>
<dbReference type="OrthoDB" id="3358048at2759"/>
<evidence type="ECO:0000313" key="2">
    <source>
        <dbReference type="EMBL" id="KAJ5397368.1"/>
    </source>
</evidence>
<keyword evidence="3" id="KW-1185">Reference proteome</keyword>
<sequence>MAAVRLRKAFRYPEESDDDREELDEEEQDRVIQQLQQQNEARNAQYSLVFTAIPLVSTLTFLPSLFTAQSFGERLLSLLGILSLLATAYMMRLAPLHPDRKGKKPLSPENERLEKIHSALLPVNGAVGVLLTLIYLLFLRGGSSFIISPVLYLIPGVMLAVILLAKDTMLSVDLATLKDLQYEYKGA</sequence>
<keyword evidence="1" id="KW-1133">Transmembrane helix</keyword>
<keyword evidence="1" id="KW-0812">Transmembrane</keyword>
<feature type="transmembrane region" description="Helical" evidence="1">
    <location>
        <begin position="46"/>
        <end position="69"/>
    </location>
</feature>
<protein>
    <submittedName>
        <fullName evidence="2">Uncharacterized protein</fullName>
    </submittedName>
</protein>
<reference evidence="2" key="1">
    <citation type="submission" date="2022-12" db="EMBL/GenBank/DDBJ databases">
        <authorList>
            <person name="Petersen C."/>
        </authorList>
    </citation>
    <scope>NUCLEOTIDE SEQUENCE</scope>
    <source>
        <strain evidence="2">IBT 29677</strain>
    </source>
</reference>